<keyword evidence="2" id="KW-1185">Reference proteome</keyword>
<dbReference type="NCBIfam" id="TIGR03573">
    <property type="entry name" value="WbuX"/>
    <property type="match status" value="1"/>
</dbReference>
<reference evidence="1 2" key="1">
    <citation type="journal article" date="2020" name="ISME J.">
        <title>Comparative genomics reveals insights into cyanobacterial evolution and habitat adaptation.</title>
        <authorList>
            <person name="Chen M.Y."/>
            <person name="Teng W.K."/>
            <person name="Zhao L."/>
            <person name="Hu C.X."/>
            <person name="Zhou Y.K."/>
            <person name="Han B.P."/>
            <person name="Song L.R."/>
            <person name="Shu W.S."/>
        </authorList>
    </citation>
    <scope>NUCLEOTIDE SEQUENCE [LARGE SCALE GENOMIC DNA]</scope>
    <source>
        <strain evidence="1 2">FACHB-362</strain>
    </source>
</reference>
<dbReference type="SUPFAM" id="SSF52402">
    <property type="entry name" value="Adenine nucleotide alpha hydrolases-like"/>
    <property type="match status" value="1"/>
</dbReference>
<sequence length="403" mass="46105">MTKYIKYCTCCVMPETKPDLYIDAEGVCNACRNFEQRQEIDWTKRKQELQQILERYRSKNSSNYDCIVPVSGGKDSHFQVLKMLELGMNPICVTATTDKLSDIGERNIQNLKNLGVDYIEVTVNPQVRRKINRLGLTEIGDISWTEHVTIFTVPVRLAVQLNVPLIIWGENSQNEYGGPVAAAQNNTLTRRWLEEFGGLLGLRVTDLIGQEGIEAKHLIQYSYPADEDLQRVEVTGLFLGYYAPWDGYHNALYAQAHGFETYHKTVEGSIVNYENLDNCQTGIHDYFKFLKYGFGRSTDIACLHLRRGRLTRDEAIKLVKMHDGKFPWVYLGCSLEEILQEIDMSVEEFIQVCDRFTNKKLFLCDSKGNLVKDKNGNLTKINYDNIIANPEDIKLTTNQALVS</sequence>
<protein>
    <submittedName>
        <fullName evidence="1">N-acetyl sugar amidotransferase</fullName>
    </submittedName>
</protein>
<name>A0ABR8IYB7_9NOST</name>
<evidence type="ECO:0000313" key="2">
    <source>
        <dbReference type="Proteomes" id="UP000660381"/>
    </source>
</evidence>
<dbReference type="RefSeq" id="WP_190905593.1">
    <property type="nucleotide sequence ID" value="NZ_JACJTQ010000004.1"/>
</dbReference>
<proteinExistence type="predicted"/>
<dbReference type="EMBL" id="JACJTQ010000004">
    <property type="protein sequence ID" value="MBD2691073.1"/>
    <property type="molecule type" value="Genomic_DNA"/>
</dbReference>
<dbReference type="InterPro" id="IPR020022">
    <property type="entry name" value="N-acetyl_sugar_amidoTrfase"/>
</dbReference>
<accession>A0ABR8IYB7</accession>
<comment type="caution">
    <text evidence="1">The sequence shown here is derived from an EMBL/GenBank/DDBJ whole genome shotgun (WGS) entry which is preliminary data.</text>
</comment>
<dbReference type="Proteomes" id="UP000660381">
    <property type="component" value="Unassembled WGS sequence"/>
</dbReference>
<gene>
    <name evidence="1" type="ORF">H6G68_04750</name>
</gene>
<organism evidence="1 2">
    <name type="scientific">Anabaena catenula FACHB-362</name>
    <dbReference type="NCBI Taxonomy" id="2692877"/>
    <lineage>
        <taxon>Bacteria</taxon>
        <taxon>Bacillati</taxon>
        <taxon>Cyanobacteriota</taxon>
        <taxon>Cyanophyceae</taxon>
        <taxon>Nostocales</taxon>
        <taxon>Nostocaceae</taxon>
        <taxon>Anabaena</taxon>
    </lineage>
</organism>
<evidence type="ECO:0000313" key="1">
    <source>
        <dbReference type="EMBL" id="MBD2691073.1"/>
    </source>
</evidence>